<protein>
    <submittedName>
        <fullName evidence="4">4-hydroxy-7-methoxy-3-oxo-3,4-dihydro-2H-1, 4-benzoxazin-2-yl glucoside beta-D-glucosidase 1, chloroplastic-like</fullName>
    </submittedName>
</protein>
<sequence>MASVFQPISMSPTTLSLTSSGTSLLAAGKPAWFSFSFNKHSSIPSSKNNSRTRSGRGGSIVCLRGGNISVQTSAPQTTTDAAVAFGRQSFPPGFAFGAATAAYQIEGAWNEGGRGPSIWDTFAQHHPEKIEDREQWKYWRGFISSIQK</sequence>
<keyword evidence="3" id="KW-1185">Reference proteome</keyword>
<accession>A0AB40C2D8</accession>
<dbReference type="GO" id="GO:0008422">
    <property type="term" value="F:beta-glucosidase activity"/>
    <property type="evidence" value="ECO:0007669"/>
    <property type="project" value="UniProtKB-ARBA"/>
</dbReference>
<reference evidence="4" key="1">
    <citation type="submission" date="2025-08" db="UniProtKB">
        <authorList>
            <consortium name="RefSeq"/>
        </authorList>
    </citation>
    <scope>IDENTIFICATION</scope>
</reference>
<comment type="similarity">
    <text evidence="1">Belongs to the glycosyl hydrolase 1 family.</text>
</comment>
<dbReference type="AlphaFoldDB" id="A0AB40C2D8"/>
<dbReference type="RefSeq" id="XP_039133787.1">
    <property type="nucleotide sequence ID" value="XM_039277853.1"/>
</dbReference>
<dbReference type="Pfam" id="PF00232">
    <property type="entry name" value="Glyco_hydro_1"/>
    <property type="match status" value="1"/>
</dbReference>
<evidence type="ECO:0000256" key="2">
    <source>
        <dbReference type="ARBA" id="ARBA00022801"/>
    </source>
</evidence>
<evidence type="ECO:0000313" key="3">
    <source>
        <dbReference type="Proteomes" id="UP001515500"/>
    </source>
</evidence>
<dbReference type="InterPro" id="IPR017853">
    <property type="entry name" value="GH"/>
</dbReference>
<gene>
    <name evidence="4" type="primary">LOC120270788</name>
</gene>
<dbReference type="GeneID" id="120270788"/>
<feature type="non-terminal residue" evidence="4">
    <location>
        <position position="148"/>
    </location>
</feature>
<dbReference type="SUPFAM" id="SSF51445">
    <property type="entry name" value="(Trans)glycosidases"/>
    <property type="match status" value="1"/>
</dbReference>
<dbReference type="Proteomes" id="UP001515500">
    <property type="component" value="Chromosome 10"/>
</dbReference>
<dbReference type="PROSITE" id="PS00653">
    <property type="entry name" value="GLYCOSYL_HYDROL_F1_2"/>
    <property type="match status" value="1"/>
</dbReference>
<name>A0AB40C2D8_DIOCR</name>
<keyword evidence="2" id="KW-0378">Hydrolase</keyword>
<evidence type="ECO:0000256" key="1">
    <source>
        <dbReference type="ARBA" id="ARBA00010838"/>
    </source>
</evidence>
<dbReference type="Gene3D" id="3.20.20.80">
    <property type="entry name" value="Glycosidases"/>
    <property type="match status" value="1"/>
</dbReference>
<evidence type="ECO:0000313" key="4">
    <source>
        <dbReference type="RefSeq" id="XP_039133787.1"/>
    </source>
</evidence>
<dbReference type="InterPro" id="IPR001360">
    <property type="entry name" value="Glyco_hydro_1"/>
</dbReference>
<organism evidence="3 4">
    <name type="scientific">Dioscorea cayennensis subsp. rotundata</name>
    <name type="common">White Guinea yam</name>
    <name type="synonym">Dioscorea rotundata</name>
    <dbReference type="NCBI Taxonomy" id="55577"/>
    <lineage>
        <taxon>Eukaryota</taxon>
        <taxon>Viridiplantae</taxon>
        <taxon>Streptophyta</taxon>
        <taxon>Embryophyta</taxon>
        <taxon>Tracheophyta</taxon>
        <taxon>Spermatophyta</taxon>
        <taxon>Magnoliopsida</taxon>
        <taxon>Liliopsida</taxon>
        <taxon>Dioscoreales</taxon>
        <taxon>Dioscoreaceae</taxon>
        <taxon>Dioscorea</taxon>
    </lineage>
</organism>
<dbReference type="InterPro" id="IPR033132">
    <property type="entry name" value="GH_1_N_CS"/>
</dbReference>
<proteinExistence type="inferred from homology"/>
<dbReference type="GO" id="GO:0005975">
    <property type="term" value="P:carbohydrate metabolic process"/>
    <property type="evidence" value="ECO:0007669"/>
    <property type="project" value="InterPro"/>
</dbReference>